<dbReference type="InterPro" id="IPR011990">
    <property type="entry name" value="TPR-like_helical_dom_sf"/>
</dbReference>
<proteinExistence type="predicted"/>
<dbReference type="InterPro" id="IPR002885">
    <property type="entry name" value="PPR_rpt"/>
</dbReference>
<gene>
    <name evidence="3" type="primary">CRP1</name>
    <name evidence="3" type="ORF">SNAT2548_LOCUS2131</name>
</gene>
<dbReference type="Pfam" id="PF13041">
    <property type="entry name" value="PPR_2"/>
    <property type="match status" value="1"/>
</dbReference>
<dbReference type="AlphaFoldDB" id="A0A812HWP4"/>
<dbReference type="PANTHER" id="PTHR47447:SF17">
    <property type="entry name" value="OS12G0638900 PROTEIN"/>
    <property type="match status" value="1"/>
</dbReference>
<evidence type="ECO:0000256" key="1">
    <source>
        <dbReference type="ARBA" id="ARBA00022737"/>
    </source>
</evidence>
<feature type="repeat" description="PPR" evidence="2">
    <location>
        <begin position="431"/>
        <end position="465"/>
    </location>
</feature>
<reference evidence="3" key="1">
    <citation type="submission" date="2021-02" db="EMBL/GenBank/DDBJ databases">
        <authorList>
            <person name="Dougan E. K."/>
            <person name="Rhodes N."/>
            <person name="Thang M."/>
            <person name="Chan C."/>
        </authorList>
    </citation>
    <scope>NUCLEOTIDE SEQUENCE</scope>
</reference>
<dbReference type="PROSITE" id="PS51375">
    <property type="entry name" value="PPR"/>
    <property type="match status" value="3"/>
</dbReference>
<comment type="caution">
    <text evidence="3">The sequence shown here is derived from an EMBL/GenBank/DDBJ whole genome shotgun (WGS) entry which is preliminary data.</text>
</comment>
<feature type="repeat" description="PPR" evidence="2">
    <location>
        <begin position="44"/>
        <end position="78"/>
    </location>
</feature>
<name>A0A812HWP4_9DINO</name>
<dbReference type="Pfam" id="PF01535">
    <property type="entry name" value="PPR"/>
    <property type="match status" value="4"/>
</dbReference>
<dbReference type="EMBL" id="CAJNDS010000118">
    <property type="protein sequence ID" value="CAE6964881.1"/>
    <property type="molecule type" value="Genomic_DNA"/>
</dbReference>
<organism evidence="3 4">
    <name type="scientific">Symbiodinium natans</name>
    <dbReference type="NCBI Taxonomy" id="878477"/>
    <lineage>
        <taxon>Eukaryota</taxon>
        <taxon>Sar</taxon>
        <taxon>Alveolata</taxon>
        <taxon>Dinophyceae</taxon>
        <taxon>Suessiales</taxon>
        <taxon>Symbiodiniaceae</taxon>
        <taxon>Symbiodinium</taxon>
    </lineage>
</organism>
<evidence type="ECO:0000313" key="3">
    <source>
        <dbReference type="EMBL" id="CAE6964881.1"/>
    </source>
</evidence>
<dbReference type="PANTHER" id="PTHR47447">
    <property type="entry name" value="OS03G0856100 PROTEIN"/>
    <property type="match status" value="1"/>
</dbReference>
<feature type="repeat" description="PPR" evidence="2">
    <location>
        <begin position="326"/>
        <end position="360"/>
    </location>
</feature>
<evidence type="ECO:0000256" key="2">
    <source>
        <dbReference type="PROSITE-ProRule" id="PRU00708"/>
    </source>
</evidence>
<accession>A0A812HWP4</accession>
<sequence length="654" mass="71778">MLEGNLQPNLIVYNAAISACGKAACWSHAVCLISDLPQHSLNADLITYNTAISALGNAELWQAAVQMFNDLQVISMDPDRFSNAAVIAAYDRASCWQHACGLVAQWDKASHKRDSVMYNAAIGACATCEQWQQSLALISEMRFGRLPRSMATFFGALTACAARAVWEQSLQLLHEAETTTAAGNLMLWNTVLLACQRGAAWSCGLALARALDASLGTGSADARTYAEILSSCVRSGLWEHSASILTGCSVMRVSLDLTAHSESIAACHRAQQWLLALDMMTGLDQNSLYFDATMCNMAINICETGRRWSHALYLFKTAERLSVDLDVVTITSVISACESCGRWQLALSLFHQVPARRLEPNGWTYRTVISACIAGERTRWAFKLLRDMTRQALEGAVIALNDAITQFGQSAHWQQALTCSSKLACHGLQFDAVTYTSLTSSLAKSDRWRAVLQQLGAMKELKLEVNYEVRSTNAALGACSHSWPCALALFQDLNRQRLCTAITYTNLMTICGRSGQWEIALALLVDVEGRSLQMDTFMLNAALGSCAPGRAWQVALRLFDGSKVSGDTATFNQVMRSLDDEWAILVALLARMDDRLVKKDHRSYGLAVNTLISGSEWTWALELLEELQVRKMRPDKGIYDALIPLALQLGIPAT</sequence>
<dbReference type="Gene3D" id="1.25.40.10">
    <property type="entry name" value="Tetratricopeptide repeat domain"/>
    <property type="match status" value="4"/>
</dbReference>
<dbReference type="OrthoDB" id="185373at2759"/>
<dbReference type="Proteomes" id="UP000604046">
    <property type="component" value="Unassembled WGS sequence"/>
</dbReference>
<evidence type="ECO:0000313" key="4">
    <source>
        <dbReference type="Proteomes" id="UP000604046"/>
    </source>
</evidence>
<keyword evidence="4" id="KW-1185">Reference proteome</keyword>
<keyword evidence="1" id="KW-0677">Repeat</keyword>
<protein>
    <submittedName>
        <fullName evidence="3">CRP1 protein</fullName>
    </submittedName>
</protein>